<dbReference type="InterPro" id="IPR036702">
    <property type="entry name" value="ComB-like_sf"/>
</dbReference>
<keyword evidence="9" id="KW-1185">Reference proteome</keyword>
<dbReference type="Gene3D" id="3.90.1560.10">
    <property type="entry name" value="ComB-like"/>
    <property type="match status" value="1"/>
</dbReference>
<organism evidence="8 9">
    <name type="scientific">Virgibacillus byunsanensis</name>
    <dbReference type="NCBI Taxonomy" id="570945"/>
    <lineage>
        <taxon>Bacteria</taxon>
        <taxon>Bacillati</taxon>
        <taxon>Bacillota</taxon>
        <taxon>Bacilli</taxon>
        <taxon>Bacillales</taxon>
        <taxon>Bacillaceae</taxon>
        <taxon>Virgibacillus</taxon>
    </lineage>
</organism>
<protein>
    <recommendedName>
        <fullName evidence="4">Probable 2-phosphosulfolactate phosphatase</fullName>
        <ecNumber evidence="3">3.1.3.71</ecNumber>
    </recommendedName>
</protein>
<keyword evidence="6" id="KW-0460">Magnesium</keyword>
<dbReference type="EMBL" id="JBHTKJ010000047">
    <property type="protein sequence ID" value="MFD1039825.1"/>
    <property type="molecule type" value="Genomic_DNA"/>
</dbReference>
<evidence type="ECO:0000256" key="4">
    <source>
        <dbReference type="ARBA" id="ARBA00021948"/>
    </source>
</evidence>
<comment type="catalytic activity">
    <reaction evidence="7">
        <text>(2R)-O-phospho-3-sulfolactate + H2O = (2R)-3-sulfolactate + phosphate</text>
        <dbReference type="Rhea" id="RHEA:23416"/>
        <dbReference type="ChEBI" id="CHEBI:15377"/>
        <dbReference type="ChEBI" id="CHEBI:15597"/>
        <dbReference type="ChEBI" id="CHEBI:43474"/>
        <dbReference type="ChEBI" id="CHEBI:58738"/>
        <dbReference type="EC" id="3.1.3.71"/>
    </reaction>
</comment>
<evidence type="ECO:0000256" key="7">
    <source>
        <dbReference type="ARBA" id="ARBA00033711"/>
    </source>
</evidence>
<sequence>MRKVNVITQKELVDSSSISSCTAVVVDVFLATSTIAYLLENNYEPVYAVKDAKKALEAVKQQQGHFLLLGETNGELIEGFLYPDPSLIKPSEQEQAAIICSTNGTIGIENAKQAKVLYTSSLINGHRIAEVIDSQTDDSSIIIVCSGNAGRFSMEDFVGAGHLIDKLVRVGIYELSDSAKLARDAFQHAKSKSFNNLLDSETSHLLRDTGFENSIQWTIDHFEKVNAVPVFKRDKLINDFRKESF</sequence>
<proteinExistence type="inferred from homology"/>
<evidence type="ECO:0000256" key="2">
    <source>
        <dbReference type="ARBA" id="ARBA00009997"/>
    </source>
</evidence>
<evidence type="ECO:0000256" key="5">
    <source>
        <dbReference type="ARBA" id="ARBA00022801"/>
    </source>
</evidence>
<dbReference type="Proteomes" id="UP001597040">
    <property type="component" value="Unassembled WGS sequence"/>
</dbReference>
<keyword evidence="5" id="KW-0378">Hydrolase</keyword>
<evidence type="ECO:0000256" key="6">
    <source>
        <dbReference type="ARBA" id="ARBA00022842"/>
    </source>
</evidence>
<evidence type="ECO:0000256" key="3">
    <source>
        <dbReference type="ARBA" id="ARBA00012953"/>
    </source>
</evidence>
<dbReference type="PANTHER" id="PTHR37311:SF1">
    <property type="entry name" value="2-PHOSPHOSULFOLACTATE PHOSPHATASE-RELATED"/>
    <property type="match status" value="1"/>
</dbReference>
<dbReference type="PANTHER" id="PTHR37311">
    <property type="entry name" value="2-PHOSPHOSULFOLACTATE PHOSPHATASE-RELATED"/>
    <property type="match status" value="1"/>
</dbReference>
<name>A0ABW3LN59_9BACI</name>
<gene>
    <name evidence="8" type="ORF">ACFQ3N_15675</name>
</gene>
<evidence type="ECO:0000313" key="8">
    <source>
        <dbReference type="EMBL" id="MFD1039825.1"/>
    </source>
</evidence>
<dbReference type="Pfam" id="PF04029">
    <property type="entry name" value="2-ph_phosp"/>
    <property type="match status" value="1"/>
</dbReference>
<dbReference type="RefSeq" id="WP_390363481.1">
    <property type="nucleotide sequence ID" value="NZ_JBHTKJ010000047.1"/>
</dbReference>
<comment type="cofactor">
    <cofactor evidence="1">
        <name>Mg(2+)</name>
        <dbReference type="ChEBI" id="CHEBI:18420"/>
    </cofactor>
</comment>
<reference evidence="9" key="1">
    <citation type="journal article" date="2019" name="Int. J. Syst. Evol. Microbiol.">
        <title>The Global Catalogue of Microorganisms (GCM) 10K type strain sequencing project: providing services to taxonomists for standard genome sequencing and annotation.</title>
        <authorList>
            <consortium name="The Broad Institute Genomics Platform"/>
            <consortium name="The Broad Institute Genome Sequencing Center for Infectious Disease"/>
            <person name="Wu L."/>
            <person name="Ma J."/>
        </authorList>
    </citation>
    <scope>NUCLEOTIDE SEQUENCE [LARGE SCALE GENOMIC DNA]</scope>
    <source>
        <strain evidence="9">CCUG 56754</strain>
    </source>
</reference>
<dbReference type="EC" id="3.1.3.71" evidence="3"/>
<evidence type="ECO:0000313" key="9">
    <source>
        <dbReference type="Proteomes" id="UP001597040"/>
    </source>
</evidence>
<accession>A0ABW3LN59</accession>
<comment type="similarity">
    <text evidence="2">Belongs to the ComB family.</text>
</comment>
<evidence type="ECO:0000256" key="1">
    <source>
        <dbReference type="ARBA" id="ARBA00001946"/>
    </source>
</evidence>
<comment type="caution">
    <text evidence="8">The sequence shown here is derived from an EMBL/GenBank/DDBJ whole genome shotgun (WGS) entry which is preliminary data.</text>
</comment>
<dbReference type="SUPFAM" id="SSF142823">
    <property type="entry name" value="ComB-like"/>
    <property type="match status" value="1"/>
</dbReference>
<dbReference type="InterPro" id="IPR005238">
    <property type="entry name" value="ComB-like"/>
</dbReference>